<feature type="signal peptide" evidence="1">
    <location>
        <begin position="1"/>
        <end position="20"/>
    </location>
</feature>
<reference evidence="2" key="2">
    <citation type="journal article" date="2015" name="Data Brief">
        <title>Shoot transcriptome of the giant reed, Arundo donax.</title>
        <authorList>
            <person name="Barrero R.A."/>
            <person name="Guerrero F.D."/>
            <person name="Moolhuijzen P."/>
            <person name="Goolsby J.A."/>
            <person name="Tidwell J."/>
            <person name="Bellgard S.E."/>
            <person name="Bellgard M.I."/>
        </authorList>
    </citation>
    <scope>NUCLEOTIDE SEQUENCE</scope>
    <source>
        <tissue evidence="2">Shoot tissue taken approximately 20 cm above the soil surface</tissue>
    </source>
</reference>
<evidence type="ECO:0008006" key="3">
    <source>
        <dbReference type="Google" id="ProtNLM"/>
    </source>
</evidence>
<evidence type="ECO:0000256" key="1">
    <source>
        <dbReference type="SAM" id="SignalP"/>
    </source>
</evidence>
<organism evidence="2">
    <name type="scientific">Arundo donax</name>
    <name type="common">Giant reed</name>
    <name type="synonym">Donax arundinaceus</name>
    <dbReference type="NCBI Taxonomy" id="35708"/>
    <lineage>
        <taxon>Eukaryota</taxon>
        <taxon>Viridiplantae</taxon>
        <taxon>Streptophyta</taxon>
        <taxon>Embryophyta</taxon>
        <taxon>Tracheophyta</taxon>
        <taxon>Spermatophyta</taxon>
        <taxon>Magnoliopsida</taxon>
        <taxon>Liliopsida</taxon>
        <taxon>Poales</taxon>
        <taxon>Poaceae</taxon>
        <taxon>PACMAD clade</taxon>
        <taxon>Arundinoideae</taxon>
        <taxon>Arundineae</taxon>
        <taxon>Arundo</taxon>
    </lineage>
</organism>
<proteinExistence type="predicted"/>
<sequence>MVRGHAPLLFLLAGVGGGSGRRSTQRLTALPVDHQHFVQAQAELPSSFSGSTYEMCSPFVEICC</sequence>
<accession>A0A0A9F5A7</accession>
<protein>
    <recommendedName>
        <fullName evidence="3">Secreted protein</fullName>
    </recommendedName>
</protein>
<feature type="chain" id="PRO_5002045665" description="Secreted protein" evidence="1">
    <location>
        <begin position="21"/>
        <end position="64"/>
    </location>
</feature>
<evidence type="ECO:0000313" key="2">
    <source>
        <dbReference type="EMBL" id="JAE05336.1"/>
    </source>
</evidence>
<name>A0A0A9F5A7_ARUDO</name>
<dbReference type="EMBL" id="GBRH01192560">
    <property type="protein sequence ID" value="JAE05336.1"/>
    <property type="molecule type" value="Transcribed_RNA"/>
</dbReference>
<dbReference type="AlphaFoldDB" id="A0A0A9F5A7"/>
<reference evidence="2" key="1">
    <citation type="submission" date="2014-09" db="EMBL/GenBank/DDBJ databases">
        <authorList>
            <person name="Magalhaes I.L.F."/>
            <person name="Oliveira U."/>
            <person name="Santos F.R."/>
            <person name="Vidigal T.H.D.A."/>
            <person name="Brescovit A.D."/>
            <person name="Santos A.J."/>
        </authorList>
    </citation>
    <scope>NUCLEOTIDE SEQUENCE</scope>
    <source>
        <tissue evidence="2">Shoot tissue taken approximately 20 cm above the soil surface</tissue>
    </source>
</reference>
<keyword evidence="1" id="KW-0732">Signal</keyword>